<evidence type="ECO:0000313" key="4">
    <source>
        <dbReference type="Proteomes" id="UP000824998"/>
    </source>
</evidence>
<sequence>MTSLNPIPFDPQMIGPLSAQGMYPVSPPPVTREELPSRREMLAPLSADAFVFKDPEIEHREEHIPRPDGSTIEITIAQKKDGKAGLRPGIFYMHGGGLILGTRKFLLEESFPWVKELDAVLITTEYRLAPEYQHPAALDDCYASLEWMSKNTAKLGVDPRKVMVAGHSAGGGLAAGIALLARDRKLEMKFCAQLLVYPMLDDRMQTVSSQQMMNDGTWTGKSNAQAWEWYLGPAAERAKKEGIIYAAPGRATDLSALPPTLIEVGTAETFRDEVIKYATRLLECGTSTELHVYSGAFHGSDMWAKESDVAQACLATRRNWLNRIFRSASSTAMADASL</sequence>
<accession>A0A9P7YLB3</accession>
<dbReference type="InterPro" id="IPR029058">
    <property type="entry name" value="AB_hydrolase_fold"/>
</dbReference>
<organism evidence="3 4">
    <name type="scientific">Amylocarpus encephaloides</name>
    <dbReference type="NCBI Taxonomy" id="45428"/>
    <lineage>
        <taxon>Eukaryota</taxon>
        <taxon>Fungi</taxon>
        <taxon>Dikarya</taxon>
        <taxon>Ascomycota</taxon>
        <taxon>Pezizomycotina</taxon>
        <taxon>Leotiomycetes</taxon>
        <taxon>Helotiales</taxon>
        <taxon>Helotiales incertae sedis</taxon>
        <taxon>Amylocarpus</taxon>
    </lineage>
</organism>
<dbReference type="OrthoDB" id="433474at2759"/>
<dbReference type="AlphaFoldDB" id="A0A9P7YLB3"/>
<evidence type="ECO:0000259" key="2">
    <source>
        <dbReference type="Pfam" id="PF07859"/>
    </source>
</evidence>
<protein>
    <submittedName>
        <fullName evidence="3">Alpha/Beta hydrolase protein</fullName>
    </submittedName>
</protein>
<gene>
    <name evidence="3" type="ORF">BJ875DRAFT_256764</name>
</gene>
<dbReference type="InterPro" id="IPR013094">
    <property type="entry name" value="AB_hydrolase_3"/>
</dbReference>
<dbReference type="Pfam" id="PF07859">
    <property type="entry name" value="Abhydrolase_3"/>
    <property type="match status" value="1"/>
</dbReference>
<dbReference type="Proteomes" id="UP000824998">
    <property type="component" value="Unassembled WGS sequence"/>
</dbReference>
<dbReference type="SUPFAM" id="SSF53474">
    <property type="entry name" value="alpha/beta-Hydrolases"/>
    <property type="match status" value="1"/>
</dbReference>
<feature type="domain" description="Alpha/beta hydrolase fold-3" evidence="2">
    <location>
        <begin position="90"/>
        <end position="299"/>
    </location>
</feature>
<dbReference type="Gene3D" id="3.40.50.1820">
    <property type="entry name" value="alpha/beta hydrolase"/>
    <property type="match status" value="1"/>
</dbReference>
<keyword evidence="1 3" id="KW-0378">Hydrolase</keyword>
<dbReference type="PANTHER" id="PTHR48081:SF8">
    <property type="entry name" value="ALPHA_BETA HYDROLASE FOLD-3 DOMAIN-CONTAINING PROTEIN-RELATED"/>
    <property type="match status" value="1"/>
</dbReference>
<proteinExistence type="predicted"/>
<dbReference type="InterPro" id="IPR050300">
    <property type="entry name" value="GDXG_lipolytic_enzyme"/>
</dbReference>
<comment type="caution">
    <text evidence="3">The sequence shown here is derived from an EMBL/GenBank/DDBJ whole genome shotgun (WGS) entry which is preliminary data.</text>
</comment>
<name>A0A9P7YLB3_9HELO</name>
<dbReference type="EMBL" id="MU251421">
    <property type="protein sequence ID" value="KAG9235853.1"/>
    <property type="molecule type" value="Genomic_DNA"/>
</dbReference>
<evidence type="ECO:0000256" key="1">
    <source>
        <dbReference type="ARBA" id="ARBA00022801"/>
    </source>
</evidence>
<dbReference type="PANTHER" id="PTHR48081">
    <property type="entry name" value="AB HYDROLASE SUPERFAMILY PROTEIN C4A8.06C"/>
    <property type="match status" value="1"/>
</dbReference>
<dbReference type="GO" id="GO:0016787">
    <property type="term" value="F:hydrolase activity"/>
    <property type="evidence" value="ECO:0007669"/>
    <property type="project" value="UniProtKB-KW"/>
</dbReference>
<keyword evidence="4" id="KW-1185">Reference proteome</keyword>
<reference evidence="3" key="1">
    <citation type="journal article" date="2021" name="IMA Fungus">
        <title>Genomic characterization of three marine fungi, including Emericellopsis atlantica sp. nov. with signatures of a generalist lifestyle and marine biomass degradation.</title>
        <authorList>
            <person name="Hagestad O.C."/>
            <person name="Hou L."/>
            <person name="Andersen J.H."/>
            <person name="Hansen E.H."/>
            <person name="Altermark B."/>
            <person name="Li C."/>
            <person name="Kuhnert E."/>
            <person name="Cox R.J."/>
            <person name="Crous P.W."/>
            <person name="Spatafora J.W."/>
            <person name="Lail K."/>
            <person name="Amirebrahimi M."/>
            <person name="Lipzen A."/>
            <person name="Pangilinan J."/>
            <person name="Andreopoulos W."/>
            <person name="Hayes R.D."/>
            <person name="Ng V."/>
            <person name="Grigoriev I.V."/>
            <person name="Jackson S.A."/>
            <person name="Sutton T.D.S."/>
            <person name="Dobson A.D.W."/>
            <person name="Rama T."/>
        </authorList>
    </citation>
    <scope>NUCLEOTIDE SEQUENCE</scope>
    <source>
        <strain evidence="3">TRa018bII</strain>
    </source>
</reference>
<evidence type="ECO:0000313" key="3">
    <source>
        <dbReference type="EMBL" id="KAG9235853.1"/>
    </source>
</evidence>